<dbReference type="EMBL" id="CP137642">
    <property type="protein sequence ID" value="WOX57848.1"/>
    <property type="molecule type" value="Genomic_DNA"/>
</dbReference>
<accession>A0AAX4FV84</accession>
<dbReference type="KEGG" id="mrc:R6Y96_00910"/>
<keyword evidence="2" id="KW-1185">Reference proteome</keyword>
<sequence length="293" mass="32275">MTLEEALRIRGAFKEAGMPAQVRDMTTVLEQMTFVMGTIGSTRSLLKERLAQLEEEDEDAGSLQVTNLEIVEKVAGVIAGIMERYKPGDPLPWTGLSGIGGETGRQPPWKDKMQWFIAISTLKGNGLAREEDGRVILQKHADPGSLVMALPEDIIEGIDPEILKDRGITANMTVSSVPEYRLLFDPRAILEADLENIDDLAVQLDLDPDTYAAFREAVFLKQLVATRVQEIIEECGTLAPEEVARILKESVVEDPDGIWTISLNLSTEFVKGVLDDLRKIGLLSKKGTGFRAV</sequence>
<evidence type="ECO:0000313" key="2">
    <source>
        <dbReference type="Proteomes" id="UP001305652"/>
    </source>
</evidence>
<gene>
    <name evidence="1" type="ORF">R6Y96_00910</name>
</gene>
<dbReference type="AlphaFoldDB" id="A0AAX4FV84"/>
<name>A0AAX4FV84_9EURY</name>
<dbReference type="Proteomes" id="UP001305652">
    <property type="component" value="Chromosome"/>
</dbReference>
<dbReference type="RefSeq" id="WP_318621594.1">
    <property type="nucleotide sequence ID" value="NZ_CP137642.1"/>
</dbReference>
<dbReference type="GeneID" id="85731673"/>
<organism evidence="1 2">
    <name type="scientific">Methanoculleus receptaculi</name>
    <dbReference type="NCBI Taxonomy" id="394967"/>
    <lineage>
        <taxon>Archaea</taxon>
        <taxon>Methanobacteriati</taxon>
        <taxon>Methanobacteriota</taxon>
        <taxon>Stenosarchaea group</taxon>
        <taxon>Methanomicrobia</taxon>
        <taxon>Methanomicrobiales</taxon>
        <taxon>Methanomicrobiaceae</taxon>
        <taxon>Methanoculleus</taxon>
    </lineage>
</organism>
<protein>
    <submittedName>
        <fullName evidence="1">Uncharacterized protein</fullName>
    </submittedName>
</protein>
<evidence type="ECO:0000313" key="1">
    <source>
        <dbReference type="EMBL" id="WOX57848.1"/>
    </source>
</evidence>
<proteinExistence type="predicted"/>
<reference evidence="1 2" key="1">
    <citation type="submission" date="2023-10" db="EMBL/GenBank/DDBJ databases">
        <title>The complete genome sequence of Methanoculleus receptaculi DSM 18860.</title>
        <authorList>
            <person name="Lai S.-J."/>
            <person name="You Y.-T."/>
            <person name="Chen S.-C."/>
        </authorList>
    </citation>
    <scope>NUCLEOTIDE SEQUENCE [LARGE SCALE GENOMIC DNA]</scope>
    <source>
        <strain evidence="1 2">DSM 18860</strain>
    </source>
</reference>